<reference evidence="2 3" key="1">
    <citation type="submission" date="2020-04" db="EMBL/GenBank/DDBJ databases">
        <title>Metagenomic profiling of ammonia- and methane-oxidizing microorganisms in a Dutch drinking water treatment plant.</title>
        <authorList>
            <person name="Poghosyan L."/>
            <person name="Leucker S."/>
        </authorList>
    </citation>
    <scope>NUCLEOTIDE SEQUENCE [LARGE SCALE GENOMIC DNA]</scope>
    <source>
        <strain evidence="2">S-RSF-IL-03</strain>
    </source>
</reference>
<dbReference type="InterPro" id="IPR026444">
    <property type="entry name" value="Secre_tail"/>
</dbReference>
<protein>
    <submittedName>
        <fullName evidence="2">T9SS type A sorting domain-containing protein</fullName>
    </submittedName>
</protein>
<dbReference type="AlphaFoldDB" id="A0A849SCM0"/>
<dbReference type="EMBL" id="JABFRW010000029">
    <property type="protein sequence ID" value="NOT33122.1"/>
    <property type="molecule type" value="Genomic_DNA"/>
</dbReference>
<feature type="domain" description="FlgD/Vpr Ig-like" evidence="1">
    <location>
        <begin position="16"/>
        <end position="78"/>
    </location>
</feature>
<dbReference type="Gene3D" id="2.60.40.4070">
    <property type="match status" value="1"/>
</dbReference>
<organism evidence="2 3">
    <name type="scientific">Eiseniibacteriota bacterium</name>
    <dbReference type="NCBI Taxonomy" id="2212470"/>
    <lineage>
        <taxon>Bacteria</taxon>
        <taxon>Candidatus Eiseniibacteriota</taxon>
    </lineage>
</organism>
<evidence type="ECO:0000313" key="2">
    <source>
        <dbReference type="EMBL" id="NOT33122.1"/>
    </source>
</evidence>
<evidence type="ECO:0000259" key="1">
    <source>
        <dbReference type="Pfam" id="PF13860"/>
    </source>
</evidence>
<sequence>MALSAPAPNPFGSRTLLRFTLPRESEVTLDVLDVSGRRVKSLVLGEPRSAGTHLVEWDGRGDRGEREPPGMYFVRLVAGPERRVQRVVRIAP</sequence>
<name>A0A849SCM0_UNCEI</name>
<dbReference type="InterPro" id="IPR025965">
    <property type="entry name" value="FlgD/Vpr_Ig-like"/>
</dbReference>
<dbReference type="Proteomes" id="UP000580839">
    <property type="component" value="Unassembled WGS sequence"/>
</dbReference>
<comment type="caution">
    <text evidence="2">The sequence shown here is derived from an EMBL/GenBank/DDBJ whole genome shotgun (WGS) entry which is preliminary data.</text>
</comment>
<dbReference type="NCBIfam" id="TIGR04183">
    <property type="entry name" value="Por_Secre_tail"/>
    <property type="match status" value="1"/>
</dbReference>
<evidence type="ECO:0000313" key="3">
    <source>
        <dbReference type="Proteomes" id="UP000580839"/>
    </source>
</evidence>
<dbReference type="Pfam" id="PF13860">
    <property type="entry name" value="FlgD_ig"/>
    <property type="match status" value="1"/>
</dbReference>
<proteinExistence type="predicted"/>
<accession>A0A849SCM0</accession>
<gene>
    <name evidence="2" type="ORF">HOP12_03025</name>
</gene>